<evidence type="ECO:0000313" key="2">
    <source>
        <dbReference type="Proteomes" id="UP000005867"/>
    </source>
</evidence>
<protein>
    <submittedName>
        <fullName evidence="1">Uncharacterized protein</fullName>
    </submittedName>
</protein>
<proteinExistence type="predicted"/>
<gene>
    <name evidence="1" type="ORF">P186_1917</name>
</gene>
<dbReference type="eggNOG" id="arCOG05633">
    <property type="taxonomic scope" value="Archaea"/>
</dbReference>
<dbReference type="EMBL" id="CP003098">
    <property type="protein sequence ID" value="AET33319.1"/>
    <property type="molecule type" value="Genomic_DNA"/>
</dbReference>
<keyword evidence="2" id="KW-1185">Reference proteome</keyword>
<dbReference type="STRING" id="1104324.P186_1917"/>
<dbReference type="AlphaFoldDB" id="G7VHV9"/>
<evidence type="ECO:0000313" key="1">
    <source>
        <dbReference type="EMBL" id="AET33319.1"/>
    </source>
</evidence>
<dbReference type="Proteomes" id="UP000005867">
    <property type="component" value="Chromosome"/>
</dbReference>
<name>G7VHV9_9CREN</name>
<organism evidence="1 2">
    <name type="scientific">Pyrobaculum ferrireducens</name>
    <dbReference type="NCBI Taxonomy" id="1104324"/>
    <lineage>
        <taxon>Archaea</taxon>
        <taxon>Thermoproteota</taxon>
        <taxon>Thermoprotei</taxon>
        <taxon>Thermoproteales</taxon>
        <taxon>Thermoproteaceae</taxon>
        <taxon>Pyrobaculum</taxon>
    </lineage>
</organism>
<accession>G7VHV9</accession>
<dbReference type="OrthoDB" id="37155at2157"/>
<dbReference type="HOGENOM" id="CLU_1048146_0_0_2"/>
<sequence length="258" mass="28617">MIVEATEDGVYRDGKPFCCRGRDVNDLFEDYVCAWEGVYRLPTEEKVDRRSCWRLIQLEGRLYASLEGPVLRDLAADKEVDLRGLAEELGWYFPHGPPHVTDVASFGDALVAAVEVGHMLAGPSLEELKPLRFKHDQHNLLPAGGLLLIATAGGIYYTRDLAHFRLAEGSEGYAHALVSCGGRLYSHVMEDRPVMESEDGVRWRNIGVELPRPTFGTTGLGCAGEGVVYSTTSTYLIRGSRAERLWGPHPMTKRVISL</sequence>
<dbReference type="KEGG" id="pyr:P186_1917"/>
<dbReference type="BioCyc" id="PSP1104324:GJSN-1875-MONOMER"/>
<reference evidence="1 2" key="1">
    <citation type="journal article" date="2012" name="J. Bacteriol.">
        <title>Complete genome sequence of strain 1860, a crenarchaeon of the genus pyrobaculum able to grow with various electron acceptors.</title>
        <authorList>
            <person name="Mardanov A.V."/>
            <person name="Gumerov V.M."/>
            <person name="Slobodkina G.B."/>
            <person name="Beletsky A.V."/>
            <person name="Bonch-Osmolovskaya E.A."/>
            <person name="Ravin N.V."/>
            <person name="Skryabin K.G."/>
        </authorList>
    </citation>
    <scope>NUCLEOTIDE SEQUENCE [LARGE SCALE GENOMIC DNA]</scope>
    <source>
        <strain evidence="1 2">1860</strain>
    </source>
</reference>
<dbReference type="RefSeq" id="WP_014289144.1">
    <property type="nucleotide sequence ID" value="NC_016645.1"/>
</dbReference>
<dbReference type="GeneID" id="11596410"/>